<dbReference type="KEGG" id="tad:TRIADDRAFT_59832"/>
<evidence type="ECO:0000313" key="8">
    <source>
        <dbReference type="EMBL" id="EDV21775.1"/>
    </source>
</evidence>
<sequence>MAPTAQDLQTIRETWALVAPDLKKHGTVLFLRLFEQHPDVQRLFEKIKDVPHDQLATNENFVFHTTRVMETIDHAVKGIDNLPALTVLLKQLGSSHAQYNVKKEYFKIGLRISEF</sequence>
<accession>B3S6K0</accession>
<dbReference type="GO" id="GO:0005344">
    <property type="term" value="F:oxygen carrier activity"/>
    <property type="evidence" value="ECO:0000318"/>
    <property type="project" value="GO_Central"/>
</dbReference>
<dbReference type="PROSITE" id="PS01033">
    <property type="entry name" value="GLOBIN"/>
    <property type="match status" value="1"/>
</dbReference>
<dbReference type="OrthoDB" id="5976642at2759"/>
<dbReference type="PANTHER" id="PTHR46458:SF1">
    <property type="entry name" value="GEO09476P1"/>
    <property type="match status" value="1"/>
</dbReference>
<dbReference type="InterPro" id="IPR000971">
    <property type="entry name" value="Globin"/>
</dbReference>
<dbReference type="SUPFAM" id="SSF46458">
    <property type="entry name" value="Globin-like"/>
    <property type="match status" value="1"/>
</dbReference>
<dbReference type="GO" id="GO:0015671">
    <property type="term" value="P:oxygen transport"/>
    <property type="evidence" value="ECO:0000318"/>
    <property type="project" value="GO_Central"/>
</dbReference>
<dbReference type="GeneID" id="6756993"/>
<dbReference type="GO" id="GO:0046872">
    <property type="term" value="F:metal ion binding"/>
    <property type="evidence" value="ECO:0007669"/>
    <property type="project" value="UniProtKB-KW"/>
</dbReference>
<dbReference type="PhylomeDB" id="B3S6K0"/>
<reference evidence="8 9" key="1">
    <citation type="journal article" date="2008" name="Nature">
        <title>The Trichoplax genome and the nature of placozoans.</title>
        <authorList>
            <person name="Srivastava M."/>
            <person name="Begovic E."/>
            <person name="Chapman J."/>
            <person name="Putnam N.H."/>
            <person name="Hellsten U."/>
            <person name="Kawashima T."/>
            <person name="Kuo A."/>
            <person name="Mitros T."/>
            <person name="Salamov A."/>
            <person name="Carpenter M.L."/>
            <person name="Signorovitch A.Y."/>
            <person name="Moreno M.A."/>
            <person name="Kamm K."/>
            <person name="Grimwood J."/>
            <person name="Schmutz J."/>
            <person name="Shapiro H."/>
            <person name="Grigoriev I.V."/>
            <person name="Buss L.W."/>
            <person name="Schierwater B."/>
            <person name="Dellaporta S.L."/>
            <person name="Rokhsar D.S."/>
        </authorList>
    </citation>
    <scope>NUCLEOTIDE SEQUENCE [LARGE SCALE GENOMIC DNA]</scope>
    <source>
        <strain evidence="8 9">Grell-BS-1999</strain>
    </source>
</reference>
<evidence type="ECO:0000259" key="7">
    <source>
        <dbReference type="PROSITE" id="PS01033"/>
    </source>
</evidence>
<dbReference type="OMA" id="ALIESTW"/>
<evidence type="ECO:0000256" key="3">
    <source>
        <dbReference type="ARBA" id="ARBA00022621"/>
    </source>
</evidence>
<evidence type="ECO:0000256" key="4">
    <source>
        <dbReference type="ARBA" id="ARBA00022723"/>
    </source>
</evidence>
<dbReference type="InterPro" id="IPR009050">
    <property type="entry name" value="Globin-like_sf"/>
</dbReference>
<organism evidence="8 9">
    <name type="scientific">Trichoplax adhaerens</name>
    <name type="common">Trichoplax reptans</name>
    <dbReference type="NCBI Taxonomy" id="10228"/>
    <lineage>
        <taxon>Eukaryota</taxon>
        <taxon>Metazoa</taxon>
        <taxon>Placozoa</taxon>
        <taxon>Uniplacotomia</taxon>
        <taxon>Trichoplacea</taxon>
        <taxon>Trichoplacidae</taxon>
        <taxon>Trichoplax</taxon>
    </lineage>
</organism>
<evidence type="ECO:0000256" key="5">
    <source>
        <dbReference type="ARBA" id="ARBA00023004"/>
    </source>
</evidence>
<keyword evidence="5" id="KW-0408">Iron</keyword>
<keyword evidence="1 6" id="KW-0813">Transport</keyword>
<dbReference type="GO" id="GO:0001666">
    <property type="term" value="P:response to hypoxia"/>
    <property type="evidence" value="ECO:0000318"/>
    <property type="project" value="GO_Central"/>
</dbReference>
<dbReference type="HOGENOM" id="CLU_003827_13_5_1"/>
<protein>
    <recommendedName>
        <fullName evidence="7">Globin domain-containing protein</fullName>
    </recommendedName>
</protein>
<feature type="domain" description="Globin" evidence="7">
    <location>
        <begin position="2"/>
        <end position="115"/>
    </location>
</feature>
<dbReference type="InterPro" id="IPR044399">
    <property type="entry name" value="Mb-like_M"/>
</dbReference>
<dbReference type="GO" id="GO:0020037">
    <property type="term" value="F:heme binding"/>
    <property type="evidence" value="ECO:0007669"/>
    <property type="project" value="InterPro"/>
</dbReference>
<dbReference type="InterPro" id="IPR050532">
    <property type="entry name" value="Globin-like_OT"/>
</dbReference>
<gene>
    <name evidence="8" type="ORF">TRIADDRAFT_59832</name>
</gene>
<evidence type="ECO:0000256" key="2">
    <source>
        <dbReference type="ARBA" id="ARBA00022617"/>
    </source>
</evidence>
<dbReference type="InParanoid" id="B3S6K0"/>
<dbReference type="PANTHER" id="PTHR46458">
    <property type="entry name" value="BLR2807 PROTEIN"/>
    <property type="match status" value="1"/>
</dbReference>
<dbReference type="CTD" id="6756993"/>
<keyword evidence="9" id="KW-1185">Reference proteome</keyword>
<comment type="similarity">
    <text evidence="6">Belongs to the globin family.</text>
</comment>
<evidence type="ECO:0000256" key="1">
    <source>
        <dbReference type="ARBA" id="ARBA00022448"/>
    </source>
</evidence>
<proteinExistence type="inferred from homology"/>
<evidence type="ECO:0000256" key="6">
    <source>
        <dbReference type="RuleBase" id="RU000356"/>
    </source>
</evidence>
<keyword evidence="2 6" id="KW-0349">Heme</keyword>
<evidence type="ECO:0000313" key="9">
    <source>
        <dbReference type="Proteomes" id="UP000009022"/>
    </source>
</evidence>
<dbReference type="RefSeq" id="XP_002115923.1">
    <property type="nucleotide sequence ID" value="XM_002115887.1"/>
</dbReference>
<dbReference type="eggNOG" id="KOG3378">
    <property type="taxonomic scope" value="Eukaryota"/>
</dbReference>
<dbReference type="GO" id="GO:0019825">
    <property type="term" value="F:oxygen binding"/>
    <property type="evidence" value="ECO:0000318"/>
    <property type="project" value="GO_Central"/>
</dbReference>
<dbReference type="CDD" id="cd01040">
    <property type="entry name" value="Mb-like"/>
    <property type="match status" value="1"/>
</dbReference>
<dbReference type="Pfam" id="PF00042">
    <property type="entry name" value="Globin"/>
    <property type="match status" value="1"/>
</dbReference>
<keyword evidence="3 6" id="KW-0561">Oxygen transport</keyword>
<name>B3S6K0_TRIAD</name>
<dbReference type="InterPro" id="IPR012292">
    <property type="entry name" value="Globin/Proto"/>
</dbReference>
<keyword evidence="4" id="KW-0479">Metal-binding</keyword>
<dbReference type="AlphaFoldDB" id="B3S6K0"/>
<dbReference type="EMBL" id="DS985252">
    <property type="protein sequence ID" value="EDV21775.1"/>
    <property type="molecule type" value="Genomic_DNA"/>
</dbReference>
<dbReference type="Gene3D" id="1.10.490.10">
    <property type="entry name" value="Globins"/>
    <property type="match status" value="1"/>
</dbReference>
<dbReference type="Proteomes" id="UP000009022">
    <property type="component" value="Unassembled WGS sequence"/>
</dbReference>